<dbReference type="PANTHER" id="PTHR13610:SF11">
    <property type="entry name" value="METHYLTRANSFERASE DOMAIN-CONTAINING PROTEIN"/>
    <property type="match status" value="1"/>
</dbReference>
<protein>
    <recommendedName>
        <fullName evidence="4">Methyltransferase domain-containing protein</fullName>
    </recommendedName>
</protein>
<organism evidence="5">
    <name type="scientific">plant metagenome</name>
    <dbReference type="NCBI Taxonomy" id="1297885"/>
    <lineage>
        <taxon>unclassified sequences</taxon>
        <taxon>metagenomes</taxon>
        <taxon>organismal metagenomes</taxon>
    </lineage>
</organism>
<accession>A0A484NXD9</accession>
<dbReference type="InterPro" id="IPR029063">
    <property type="entry name" value="SAM-dependent_MTases_sf"/>
</dbReference>
<keyword evidence="3" id="KW-0949">S-adenosyl-L-methionine</keyword>
<evidence type="ECO:0000256" key="3">
    <source>
        <dbReference type="ARBA" id="ARBA00022691"/>
    </source>
</evidence>
<evidence type="ECO:0000256" key="1">
    <source>
        <dbReference type="ARBA" id="ARBA00022603"/>
    </source>
</evidence>
<sequence length="280" mass="30126">MRTLKTAASALLIASCALGALGAPALAQIKLSEALPYSPMVGQEGKDVIWVPTPQPLVDLMLDTAKLTPADKLVDLGSGDGRLVITAAKRGASARGIEYNPDLVGLAKRQAAAQGVGGKAVFEEADIFESDFSEANVVTLFLLPALNLRLRPTLLDMAPGTRIVANSFTMDDWKPDEIAQLAGEACEGWCTAYKWVVPAKVEGVWQLGDDKVLTLKQEFQMLTGTLRDRGVSAPIRDARLYGDEIRYSVYGDTYVGRVKGSQMEGLRNDTEAWQAKAAAR</sequence>
<dbReference type="InterPro" id="IPR025714">
    <property type="entry name" value="Methyltranfer_dom"/>
</dbReference>
<dbReference type="AlphaFoldDB" id="A0A484NXD9"/>
<keyword evidence="1" id="KW-0489">Methyltransferase</keyword>
<feature type="domain" description="Methyltransferase" evidence="4">
    <location>
        <begin position="69"/>
        <end position="180"/>
    </location>
</feature>
<reference evidence="5" key="1">
    <citation type="submission" date="2019-03" db="EMBL/GenBank/DDBJ databases">
        <authorList>
            <person name="Danneels B."/>
        </authorList>
    </citation>
    <scope>NUCLEOTIDE SEQUENCE</scope>
</reference>
<dbReference type="Pfam" id="PF13847">
    <property type="entry name" value="Methyltransf_31"/>
    <property type="match status" value="1"/>
</dbReference>
<evidence type="ECO:0000313" key="5">
    <source>
        <dbReference type="EMBL" id="VFR16857.1"/>
    </source>
</evidence>
<dbReference type="PANTHER" id="PTHR13610">
    <property type="entry name" value="METHYLTRANSFERASE DOMAIN-CONTAINING PROTEIN"/>
    <property type="match status" value="1"/>
</dbReference>
<dbReference type="EMBL" id="CAADHY010000007">
    <property type="protein sequence ID" value="VFR16857.1"/>
    <property type="molecule type" value="Genomic_DNA"/>
</dbReference>
<dbReference type="PROSITE" id="PS51257">
    <property type="entry name" value="PROKAR_LIPOPROTEIN"/>
    <property type="match status" value="1"/>
</dbReference>
<evidence type="ECO:0000259" key="4">
    <source>
        <dbReference type="Pfam" id="PF13847"/>
    </source>
</evidence>
<dbReference type="GO" id="GO:0016279">
    <property type="term" value="F:protein-lysine N-methyltransferase activity"/>
    <property type="evidence" value="ECO:0007669"/>
    <property type="project" value="InterPro"/>
</dbReference>
<proteinExistence type="predicted"/>
<name>A0A484NXD9_9ZZZZ</name>
<dbReference type="Gene3D" id="3.40.50.150">
    <property type="entry name" value="Vaccinia Virus protein VP39"/>
    <property type="match status" value="1"/>
</dbReference>
<gene>
    <name evidence="5" type="ORF">AMP9_3600</name>
</gene>
<dbReference type="GO" id="GO:0032259">
    <property type="term" value="P:methylation"/>
    <property type="evidence" value="ECO:0007669"/>
    <property type="project" value="UniProtKB-KW"/>
</dbReference>
<dbReference type="SUPFAM" id="SSF53335">
    <property type="entry name" value="S-adenosyl-L-methionine-dependent methyltransferases"/>
    <property type="match status" value="1"/>
</dbReference>
<dbReference type="InterPro" id="IPR026170">
    <property type="entry name" value="FAM173A/B"/>
</dbReference>
<evidence type="ECO:0000256" key="2">
    <source>
        <dbReference type="ARBA" id="ARBA00022679"/>
    </source>
</evidence>
<keyword evidence="2" id="KW-0808">Transferase</keyword>
<dbReference type="CDD" id="cd02440">
    <property type="entry name" value="AdoMet_MTases"/>
    <property type="match status" value="1"/>
</dbReference>